<dbReference type="AlphaFoldDB" id="A0A174DP22"/>
<keyword evidence="9 12" id="KW-1133">Transmembrane helix</keyword>
<comment type="subcellular location">
    <subcellularLocation>
        <location evidence="3">Cell membrane</location>
    </subcellularLocation>
    <subcellularLocation>
        <location evidence="2">Membrane</location>
        <topology evidence="2">Multi-pass membrane protein</topology>
    </subcellularLocation>
</comment>
<evidence type="ECO:0000256" key="8">
    <source>
        <dbReference type="ARBA" id="ARBA00022777"/>
    </source>
</evidence>
<dbReference type="InterPro" id="IPR050428">
    <property type="entry name" value="TCS_sensor_his_kinase"/>
</dbReference>
<keyword evidence="7 12" id="KW-0812">Transmembrane</keyword>
<dbReference type="PANTHER" id="PTHR45436:SF15">
    <property type="entry name" value="SENSOR HISTIDINE KINASE CUSS"/>
    <property type="match status" value="1"/>
</dbReference>
<proteinExistence type="predicted"/>
<dbReference type="Proteomes" id="UP000095468">
    <property type="component" value="Unassembled WGS sequence"/>
</dbReference>
<dbReference type="Pfam" id="PF00512">
    <property type="entry name" value="HisKA"/>
    <property type="match status" value="1"/>
</dbReference>
<keyword evidence="5" id="KW-0597">Phosphoprotein</keyword>
<gene>
    <name evidence="15" type="primary">cusS</name>
    <name evidence="15" type="ORF">ERS852381_01292</name>
</gene>
<reference evidence="15 16" key="1">
    <citation type="submission" date="2015-09" db="EMBL/GenBank/DDBJ databases">
        <authorList>
            <consortium name="Pathogen Informatics"/>
        </authorList>
    </citation>
    <scope>NUCLEOTIDE SEQUENCE [LARGE SCALE GENOMIC DNA]</scope>
    <source>
        <strain evidence="15 16">2789STDY5608823</strain>
    </source>
</reference>
<evidence type="ECO:0000259" key="14">
    <source>
        <dbReference type="PROSITE" id="PS50885"/>
    </source>
</evidence>
<accession>A0A174DP22</accession>
<name>A0A174DP22_9ACTN</name>
<evidence type="ECO:0000256" key="3">
    <source>
        <dbReference type="ARBA" id="ARBA00004236"/>
    </source>
</evidence>
<dbReference type="SMART" id="SM00388">
    <property type="entry name" value="HisKA"/>
    <property type="match status" value="1"/>
</dbReference>
<dbReference type="PANTHER" id="PTHR45436">
    <property type="entry name" value="SENSOR HISTIDINE KINASE YKOH"/>
    <property type="match status" value="1"/>
</dbReference>
<dbReference type="InterPro" id="IPR004358">
    <property type="entry name" value="Sig_transdc_His_kin-like_C"/>
</dbReference>
<evidence type="ECO:0000256" key="5">
    <source>
        <dbReference type="ARBA" id="ARBA00022553"/>
    </source>
</evidence>
<dbReference type="GO" id="GO:0005886">
    <property type="term" value="C:plasma membrane"/>
    <property type="evidence" value="ECO:0007669"/>
    <property type="project" value="UniProtKB-SubCell"/>
</dbReference>
<dbReference type="Gene3D" id="3.30.565.10">
    <property type="entry name" value="Histidine kinase-like ATPase, C-terminal domain"/>
    <property type="match status" value="1"/>
</dbReference>
<dbReference type="SUPFAM" id="SSF55874">
    <property type="entry name" value="ATPase domain of HSP90 chaperone/DNA topoisomerase II/histidine kinase"/>
    <property type="match status" value="1"/>
</dbReference>
<evidence type="ECO:0000256" key="9">
    <source>
        <dbReference type="ARBA" id="ARBA00022989"/>
    </source>
</evidence>
<dbReference type="InterPro" id="IPR003660">
    <property type="entry name" value="HAMP_dom"/>
</dbReference>
<dbReference type="PROSITE" id="PS50885">
    <property type="entry name" value="HAMP"/>
    <property type="match status" value="1"/>
</dbReference>
<feature type="transmembrane region" description="Helical" evidence="12">
    <location>
        <begin position="82"/>
        <end position="102"/>
    </location>
</feature>
<dbReference type="EMBL" id="CYYP01000010">
    <property type="protein sequence ID" value="CUO25786.1"/>
    <property type="molecule type" value="Genomic_DNA"/>
</dbReference>
<comment type="catalytic activity">
    <reaction evidence="1">
        <text>ATP + protein L-histidine = ADP + protein N-phospho-L-histidine.</text>
        <dbReference type="EC" id="2.7.13.3"/>
    </reaction>
</comment>
<dbReference type="FunFam" id="3.30.565.10:FF:000006">
    <property type="entry name" value="Sensor histidine kinase WalK"/>
    <property type="match status" value="1"/>
</dbReference>
<dbReference type="InterPro" id="IPR036097">
    <property type="entry name" value="HisK_dim/P_sf"/>
</dbReference>
<evidence type="ECO:0000256" key="6">
    <source>
        <dbReference type="ARBA" id="ARBA00022679"/>
    </source>
</evidence>
<feature type="transmembrane region" description="Helical" evidence="12">
    <location>
        <begin position="12"/>
        <end position="31"/>
    </location>
</feature>
<keyword evidence="8 15" id="KW-0418">Kinase</keyword>
<sequence length="383" mass="41696">MKRLSLQWRITIMAALLTCVACVLTNCLVGYTGMHYMDAIGSDISALNATGEDSPQAFDPTKATLDDEVMIVVSDAQESFGTTAWCITAGVTLLGGVLAYFVSGRALKPLRAFAAQVERVQPDNLSEIRLSEDVPTELQRCSASFNDMIARLGEGFSAQRQFTGNTAHELRTPLALMQAQIELFVSEHSNLRPKTAELLGLLQEQTERMSRMTKVLLEMSELRSVPCEDDVELGPLSEEVLTDLAPLAENKDVALDCAGDALAIGSDTLLYRLVFNLVENAIRYSRPGSTVNVSICDTDSHVFLRVKDQGPGIPKKYRESIFQPFFRLDKSRSRAYGGAGLGLALVWEIAALHGGAVEVEASSENGTTMLVSLPKRSVALTEQ</sequence>
<organism evidence="15 16">
    <name type="scientific">Collinsella aerofaciens</name>
    <dbReference type="NCBI Taxonomy" id="74426"/>
    <lineage>
        <taxon>Bacteria</taxon>
        <taxon>Bacillati</taxon>
        <taxon>Actinomycetota</taxon>
        <taxon>Coriobacteriia</taxon>
        <taxon>Coriobacteriales</taxon>
        <taxon>Coriobacteriaceae</taxon>
        <taxon>Collinsella</taxon>
    </lineage>
</organism>
<dbReference type="InterPro" id="IPR005467">
    <property type="entry name" value="His_kinase_dom"/>
</dbReference>
<evidence type="ECO:0000256" key="2">
    <source>
        <dbReference type="ARBA" id="ARBA00004141"/>
    </source>
</evidence>
<keyword evidence="11 12" id="KW-0472">Membrane</keyword>
<dbReference type="InterPro" id="IPR003661">
    <property type="entry name" value="HisK_dim/P_dom"/>
</dbReference>
<evidence type="ECO:0000256" key="10">
    <source>
        <dbReference type="ARBA" id="ARBA00023012"/>
    </source>
</evidence>
<evidence type="ECO:0000256" key="11">
    <source>
        <dbReference type="ARBA" id="ARBA00023136"/>
    </source>
</evidence>
<dbReference type="PRINTS" id="PR00344">
    <property type="entry name" value="BCTRLSENSOR"/>
</dbReference>
<dbReference type="Gene3D" id="1.10.287.130">
    <property type="match status" value="1"/>
</dbReference>
<feature type="domain" description="HAMP" evidence="14">
    <location>
        <begin position="104"/>
        <end position="157"/>
    </location>
</feature>
<evidence type="ECO:0000256" key="12">
    <source>
        <dbReference type="SAM" id="Phobius"/>
    </source>
</evidence>
<dbReference type="GO" id="GO:0000155">
    <property type="term" value="F:phosphorelay sensor kinase activity"/>
    <property type="evidence" value="ECO:0007669"/>
    <property type="project" value="InterPro"/>
</dbReference>
<evidence type="ECO:0000256" key="7">
    <source>
        <dbReference type="ARBA" id="ARBA00022692"/>
    </source>
</evidence>
<evidence type="ECO:0000313" key="15">
    <source>
        <dbReference type="EMBL" id="CUO25786.1"/>
    </source>
</evidence>
<dbReference type="SMART" id="SM00387">
    <property type="entry name" value="HATPase_c"/>
    <property type="match status" value="1"/>
</dbReference>
<keyword evidence="6 15" id="KW-0808">Transferase</keyword>
<keyword evidence="10" id="KW-0902">Two-component regulatory system</keyword>
<evidence type="ECO:0000313" key="16">
    <source>
        <dbReference type="Proteomes" id="UP000095468"/>
    </source>
</evidence>
<dbReference type="Gene3D" id="6.10.340.10">
    <property type="match status" value="1"/>
</dbReference>
<evidence type="ECO:0000259" key="13">
    <source>
        <dbReference type="PROSITE" id="PS50109"/>
    </source>
</evidence>
<dbReference type="InterPro" id="IPR003594">
    <property type="entry name" value="HATPase_dom"/>
</dbReference>
<dbReference type="EC" id="2.7.13.3" evidence="4"/>
<dbReference type="SUPFAM" id="SSF47384">
    <property type="entry name" value="Homodimeric domain of signal transducing histidine kinase"/>
    <property type="match status" value="1"/>
</dbReference>
<dbReference type="InterPro" id="IPR036890">
    <property type="entry name" value="HATPase_C_sf"/>
</dbReference>
<feature type="domain" description="Histidine kinase" evidence="13">
    <location>
        <begin position="165"/>
        <end position="377"/>
    </location>
</feature>
<protein>
    <recommendedName>
        <fullName evidence="4">histidine kinase</fullName>
        <ecNumber evidence="4">2.7.13.3</ecNumber>
    </recommendedName>
</protein>
<dbReference type="CDD" id="cd00082">
    <property type="entry name" value="HisKA"/>
    <property type="match status" value="1"/>
</dbReference>
<dbReference type="Pfam" id="PF02518">
    <property type="entry name" value="HATPase_c"/>
    <property type="match status" value="1"/>
</dbReference>
<dbReference type="CDD" id="cd00075">
    <property type="entry name" value="HATPase"/>
    <property type="match status" value="1"/>
</dbReference>
<dbReference type="PROSITE" id="PS50109">
    <property type="entry name" value="HIS_KIN"/>
    <property type="match status" value="1"/>
</dbReference>
<evidence type="ECO:0000256" key="4">
    <source>
        <dbReference type="ARBA" id="ARBA00012438"/>
    </source>
</evidence>
<evidence type="ECO:0000256" key="1">
    <source>
        <dbReference type="ARBA" id="ARBA00000085"/>
    </source>
</evidence>